<comment type="caution">
    <text evidence="3">The sequence shown here is derived from an EMBL/GenBank/DDBJ whole genome shotgun (WGS) entry which is preliminary data.</text>
</comment>
<protein>
    <submittedName>
        <fullName evidence="3">Phosphotransferase</fullName>
    </submittedName>
</protein>
<accession>A0A942YJQ1</accession>
<gene>
    <name evidence="3" type="ORF">KHA97_22400</name>
</gene>
<reference evidence="3 4" key="1">
    <citation type="submission" date="2021-05" db="EMBL/GenBank/DDBJ databases">
        <title>Novel Bacillus species.</title>
        <authorList>
            <person name="Liu G."/>
        </authorList>
    </citation>
    <scope>NUCLEOTIDE SEQUENCE [LARGE SCALE GENOMIC DNA]</scope>
    <source>
        <strain evidence="4">FJAT-49780</strain>
    </source>
</reference>
<dbReference type="InterPro" id="IPR011009">
    <property type="entry name" value="Kinase-like_dom_sf"/>
</dbReference>
<dbReference type="GO" id="GO:0019202">
    <property type="term" value="F:amino acid kinase activity"/>
    <property type="evidence" value="ECO:0007669"/>
    <property type="project" value="TreeGrafter"/>
</dbReference>
<organism evidence="3 4">
    <name type="scientific">Lederbergia citri</name>
    <dbReference type="NCBI Taxonomy" id="2833580"/>
    <lineage>
        <taxon>Bacteria</taxon>
        <taxon>Bacillati</taxon>
        <taxon>Bacillota</taxon>
        <taxon>Bacilli</taxon>
        <taxon>Bacillales</taxon>
        <taxon>Bacillaceae</taxon>
        <taxon>Lederbergia</taxon>
    </lineage>
</organism>
<evidence type="ECO:0000313" key="3">
    <source>
        <dbReference type="EMBL" id="MBS4197795.1"/>
    </source>
</evidence>
<sequence>MDQHPNNVDESIQINDNAGSGRRGLRAVPSIDLLNSVRDAYNLPISNDIFDLGGSSNLNLLVTADIQKYVIRVYRPYVNEGRLQDIQYVRRKLKEGGVPTSEEILTKDGQSYIIYDHRLVEVETYIKSDGGMDTWDLVQKALPLLGHIHTILKDVHVSTPGKDPFFANYIKPEDVLGKSRKGIQRIKGWGNLTEEEKQLADATEELAELVSAYETPFISKLPHQLVHGDFWDNNVFFQQDQIVLVTDFDFMGERTRIDDLALTLYFLNFHYESTNAGDRLTRLSSLANVYDQGLAERLSNDERKALPLALARQPLWSIGGWIAFLDNEKAARNHAQGMLTQVKWALNVMKELDKWQEAFQSSSKHFNF</sequence>
<dbReference type="Pfam" id="PF01636">
    <property type="entry name" value="APH"/>
    <property type="match status" value="1"/>
</dbReference>
<evidence type="ECO:0000313" key="4">
    <source>
        <dbReference type="Proteomes" id="UP000681414"/>
    </source>
</evidence>
<dbReference type="SUPFAM" id="SSF56112">
    <property type="entry name" value="Protein kinase-like (PK-like)"/>
    <property type="match status" value="1"/>
</dbReference>
<evidence type="ECO:0000259" key="2">
    <source>
        <dbReference type="Pfam" id="PF01636"/>
    </source>
</evidence>
<dbReference type="InterPro" id="IPR002575">
    <property type="entry name" value="Aminoglycoside_PTrfase"/>
</dbReference>
<dbReference type="EMBL" id="JAGYPG010000005">
    <property type="protein sequence ID" value="MBS4197795.1"/>
    <property type="molecule type" value="Genomic_DNA"/>
</dbReference>
<name>A0A942YJQ1_9BACI</name>
<comment type="similarity">
    <text evidence="1">Belongs to the pseudomonas-type ThrB family.</text>
</comment>
<dbReference type="RefSeq" id="WP_213127023.1">
    <property type="nucleotide sequence ID" value="NZ_JAGYPG010000005.1"/>
</dbReference>
<keyword evidence="4" id="KW-1185">Reference proteome</keyword>
<dbReference type="Gene3D" id="3.90.1200.10">
    <property type="match status" value="1"/>
</dbReference>
<dbReference type="InterPro" id="IPR050249">
    <property type="entry name" value="Pseudomonas-type_ThrB"/>
</dbReference>
<dbReference type="AlphaFoldDB" id="A0A942YJQ1"/>
<dbReference type="PANTHER" id="PTHR21064:SF6">
    <property type="entry name" value="AMINOGLYCOSIDE PHOSPHOTRANSFERASE DOMAIN-CONTAINING PROTEIN"/>
    <property type="match status" value="1"/>
</dbReference>
<dbReference type="Proteomes" id="UP000681414">
    <property type="component" value="Unassembled WGS sequence"/>
</dbReference>
<feature type="domain" description="Aminoglycoside phosphotransferase" evidence="2">
    <location>
        <begin position="53"/>
        <end position="266"/>
    </location>
</feature>
<evidence type="ECO:0000256" key="1">
    <source>
        <dbReference type="ARBA" id="ARBA00038240"/>
    </source>
</evidence>
<dbReference type="PANTHER" id="PTHR21064">
    <property type="entry name" value="AMINOGLYCOSIDE PHOSPHOTRANSFERASE DOMAIN-CONTAINING PROTEIN-RELATED"/>
    <property type="match status" value="1"/>
</dbReference>
<proteinExistence type="inferred from homology"/>
<dbReference type="Gene3D" id="3.30.200.20">
    <property type="entry name" value="Phosphorylase Kinase, domain 1"/>
    <property type="match status" value="1"/>
</dbReference>